<dbReference type="Proteomes" id="UP001374535">
    <property type="component" value="Chromosome 10"/>
</dbReference>
<name>A0AAQ3MK95_VIGMU</name>
<sequence length="110" mass="12881">MRTLGYGSAVRLIACREDERVFHGKENSDGDFFYFYSCLFFDMHLRLPFIEFQIDVLRTLNVAPSQLHPNSWGYIQAFVVMVRPWLFGLQLLYFYNSLGHALMLGEVGYL</sequence>
<dbReference type="InterPro" id="IPR007321">
    <property type="entry name" value="Transposase_28"/>
</dbReference>
<organism evidence="2 3">
    <name type="scientific">Vigna mungo</name>
    <name type="common">Black gram</name>
    <name type="synonym">Phaseolus mungo</name>
    <dbReference type="NCBI Taxonomy" id="3915"/>
    <lineage>
        <taxon>Eukaryota</taxon>
        <taxon>Viridiplantae</taxon>
        <taxon>Streptophyta</taxon>
        <taxon>Embryophyta</taxon>
        <taxon>Tracheophyta</taxon>
        <taxon>Spermatophyta</taxon>
        <taxon>Magnoliopsida</taxon>
        <taxon>eudicotyledons</taxon>
        <taxon>Gunneridae</taxon>
        <taxon>Pentapetalae</taxon>
        <taxon>rosids</taxon>
        <taxon>fabids</taxon>
        <taxon>Fabales</taxon>
        <taxon>Fabaceae</taxon>
        <taxon>Papilionoideae</taxon>
        <taxon>50 kb inversion clade</taxon>
        <taxon>NPAAA clade</taxon>
        <taxon>indigoferoid/millettioid clade</taxon>
        <taxon>Phaseoleae</taxon>
        <taxon>Vigna</taxon>
    </lineage>
</organism>
<evidence type="ECO:0000259" key="1">
    <source>
        <dbReference type="Pfam" id="PF04195"/>
    </source>
</evidence>
<keyword evidence="3" id="KW-1185">Reference proteome</keyword>
<dbReference type="Pfam" id="PF04195">
    <property type="entry name" value="Transposase_28"/>
    <property type="match status" value="1"/>
</dbReference>
<dbReference type="AlphaFoldDB" id="A0AAQ3MK95"/>
<proteinExistence type="predicted"/>
<gene>
    <name evidence="2" type="ORF">V8G54_031705</name>
</gene>
<evidence type="ECO:0000313" key="3">
    <source>
        <dbReference type="Proteomes" id="UP001374535"/>
    </source>
</evidence>
<reference evidence="2 3" key="1">
    <citation type="journal article" date="2023" name="Life. Sci Alliance">
        <title>Evolutionary insights into 3D genome organization and epigenetic landscape of Vigna mungo.</title>
        <authorList>
            <person name="Junaid A."/>
            <person name="Singh B."/>
            <person name="Bhatia S."/>
        </authorList>
    </citation>
    <scope>NUCLEOTIDE SEQUENCE [LARGE SCALE GENOMIC DNA]</scope>
    <source>
        <strain evidence="2">Urdbean</strain>
    </source>
</reference>
<dbReference type="EMBL" id="CP144691">
    <property type="protein sequence ID" value="WVY92617.1"/>
    <property type="molecule type" value="Genomic_DNA"/>
</dbReference>
<evidence type="ECO:0000313" key="2">
    <source>
        <dbReference type="EMBL" id="WVY92617.1"/>
    </source>
</evidence>
<accession>A0AAQ3MK95</accession>
<feature type="domain" description="Transposase (putative) gypsy type" evidence="1">
    <location>
        <begin position="40"/>
        <end position="83"/>
    </location>
</feature>
<protein>
    <recommendedName>
        <fullName evidence="1">Transposase (putative) gypsy type domain-containing protein</fullName>
    </recommendedName>
</protein>